<gene>
    <name evidence="2" type="ORF">AQJ64_39820</name>
</gene>
<evidence type="ECO:0000313" key="3">
    <source>
        <dbReference type="Proteomes" id="UP000052982"/>
    </source>
</evidence>
<protein>
    <recommendedName>
        <fullName evidence="1">Alpha/beta hydrolase domain-containing protein</fullName>
    </recommendedName>
</protein>
<evidence type="ECO:0000313" key="2">
    <source>
        <dbReference type="EMBL" id="KUN76045.1"/>
    </source>
</evidence>
<evidence type="ECO:0000259" key="1">
    <source>
        <dbReference type="Pfam" id="PF20091"/>
    </source>
</evidence>
<feature type="domain" description="Alpha/beta hydrolase" evidence="1">
    <location>
        <begin position="273"/>
        <end position="639"/>
    </location>
</feature>
<name>A0A101SL76_9ACTN</name>
<organism evidence="2 3">
    <name type="scientific">Streptomyces griseoruber</name>
    <dbReference type="NCBI Taxonomy" id="1943"/>
    <lineage>
        <taxon>Bacteria</taxon>
        <taxon>Bacillati</taxon>
        <taxon>Actinomycetota</taxon>
        <taxon>Actinomycetes</taxon>
        <taxon>Kitasatosporales</taxon>
        <taxon>Streptomycetaceae</taxon>
        <taxon>Streptomyces</taxon>
    </lineage>
</organism>
<dbReference type="STRING" id="1943.AQJ64_39820"/>
<dbReference type="RefSeq" id="WP_055634885.1">
    <property type="nucleotide sequence ID" value="NZ_KQ948784.1"/>
</dbReference>
<comment type="caution">
    <text evidence="2">The sequence shown here is derived from an EMBL/GenBank/DDBJ whole genome shotgun (WGS) entry which is preliminary data.</text>
</comment>
<proteinExistence type="predicted"/>
<reference evidence="2 3" key="1">
    <citation type="submission" date="2015-10" db="EMBL/GenBank/DDBJ databases">
        <title>Draft genome sequence of Streptomyces griseoruber DSM 40281, type strain for the species Streptomyces griseoruber.</title>
        <authorList>
            <person name="Ruckert C."/>
            <person name="Winkler A."/>
            <person name="Kalinowski J."/>
            <person name="Kampfer P."/>
            <person name="Glaeser S."/>
        </authorList>
    </citation>
    <scope>NUCLEOTIDE SEQUENCE [LARGE SCALE GENOMIC DNA]</scope>
    <source>
        <strain evidence="2 3">DSM 40281</strain>
    </source>
</reference>
<accession>A0A101SL76</accession>
<sequence length="655" mass="71401">MSPLAEPAVRLDVRTREPFADGHRFAGTGAYEVLTATAHYTVDPGAPAHRSVPDLGLAPRDRSGLVRFSGDVEILRPVDGGRRRLFFDWGNRGDKRAVQYFCDAPHTNRPRSLADAGNGYLMRRGYTIVFGAWQGDLLPGDGRLLLDLPVATRNGEPVRGLTTAEFIVAEPTASLPLSRWSSTRSSPVSERGLRTARLTRRRYPHSAPEELPSDTWRFARVQGGGSDLKGRATAVVPSRHDLHLDGGFRPGWIYELTYEAEGPLVLGLGLVAVRDLVSHLRHDPAQPAGPVDHAYGWGRSQTGRAIRDFIHHGFNEDLQGRRVFDGLLPHVAGAGRLGVARFTNLTVPGGQQYEDHLAAADTFPFAYAETTDHLTGERDAIMKRASDPKVLHTQTSTEYWQRRGSLVHTTTDGRDLPFPPNVRGYLWSSSQHVADPRAGAPTRGVCNHPENVVATSALFRAVLDALDAWVSEGVEPPPSAVPTVADGTLVTPATWSRQFPGVPSALPPRGPNELCAVDRTTVPPVADRSRRYTVLVPAVDADGNEVAGVRAPMVAVPLGTYTGWNTRAPGQGHGALHEFSGSTFPFAASEDERSHTGDPRPSVRKRYRDAADYLARIRAAAEELAARRLLLDEDVERAVALAADWSAPRHRFDLP</sequence>
<dbReference type="AlphaFoldDB" id="A0A101SL76"/>
<dbReference type="InterPro" id="IPR045394">
    <property type="entry name" value="Abhydrolase_dom"/>
</dbReference>
<dbReference type="Proteomes" id="UP000052982">
    <property type="component" value="Unassembled WGS sequence"/>
</dbReference>
<dbReference type="EMBL" id="LMWW01000070">
    <property type="protein sequence ID" value="KUN76045.1"/>
    <property type="molecule type" value="Genomic_DNA"/>
</dbReference>
<dbReference type="Pfam" id="PF20091">
    <property type="entry name" value="Abhydrolase_10"/>
    <property type="match status" value="1"/>
</dbReference>
<dbReference type="OrthoDB" id="9779952at2"/>
<keyword evidence="3" id="KW-1185">Reference proteome</keyword>